<dbReference type="EMBL" id="DS268616">
    <property type="protein sequence ID" value="EFO94256.1"/>
    <property type="molecule type" value="Genomic_DNA"/>
</dbReference>
<sequence>MLMRYYSMFG</sequence>
<dbReference type="Proteomes" id="UP000008281">
    <property type="component" value="Unassembled WGS sequence"/>
</dbReference>
<reference evidence="1" key="1">
    <citation type="submission" date="2007-07" db="EMBL/GenBank/DDBJ databases">
        <title>PCAP assembly of the Caenorhabditis remanei genome.</title>
        <authorList>
            <consortium name="The Caenorhabditis remanei Sequencing Consortium"/>
            <person name="Wilson R.K."/>
        </authorList>
    </citation>
    <scope>NUCLEOTIDE SEQUENCE [LARGE SCALE GENOMIC DNA]</scope>
    <source>
        <strain evidence="1">PB4641</strain>
    </source>
</reference>
<protein>
    <submittedName>
        <fullName evidence="1">Uncharacterized protein</fullName>
    </submittedName>
</protein>
<evidence type="ECO:0000313" key="1">
    <source>
        <dbReference type="EMBL" id="EFO94256.1"/>
    </source>
</evidence>
<dbReference type="InParanoid" id="E3NE22"/>
<keyword evidence="2" id="KW-1185">Reference proteome</keyword>
<proteinExistence type="predicted"/>
<accession>E3NE22</accession>
<organism evidence="2">
    <name type="scientific">Caenorhabditis remanei</name>
    <name type="common">Caenorhabditis vulgaris</name>
    <dbReference type="NCBI Taxonomy" id="31234"/>
    <lineage>
        <taxon>Eukaryota</taxon>
        <taxon>Metazoa</taxon>
        <taxon>Ecdysozoa</taxon>
        <taxon>Nematoda</taxon>
        <taxon>Chromadorea</taxon>
        <taxon>Rhabditida</taxon>
        <taxon>Rhabditina</taxon>
        <taxon>Rhabditomorpha</taxon>
        <taxon>Rhabditoidea</taxon>
        <taxon>Rhabditidae</taxon>
        <taxon>Peloderinae</taxon>
        <taxon>Caenorhabditis</taxon>
    </lineage>
</organism>
<gene>
    <name evidence="1" type="ORF">CRE_30169</name>
</gene>
<evidence type="ECO:0000313" key="2">
    <source>
        <dbReference type="Proteomes" id="UP000008281"/>
    </source>
</evidence>
<name>E3NE22_CAERE</name>